<gene>
    <name evidence="2" type="ORF">J3359_15505</name>
</gene>
<reference evidence="2 3" key="1">
    <citation type="submission" date="2021-03" db="EMBL/GenBank/DDBJ databases">
        <title>Complete genome of Polaribacter_sp.SM13.</title>
        <authorList>
            <person name="Jeong S.W."/>
            <person name="Bae J.W."/>
        </authorList>
    </citation>
    <scope>NUCLEOTIDE SEQUENCE [LARGE SCALE GENOMIC DNA]</scope>
    <source>
        <strain evidence="2 3">SM13</strain>
    </source>
</reference>
<name>A0A975CMZ7_9FLAO</name>
<proteinExistence type="predicted"/>
<dbReference type="KEGG" id="pcea:J3359_15505"/>
<accession>A0A975CMZ7</accession>
<keyword evidence="3" id="KW-1185">Reference proteome</keyword>
<evidence type="ECO:0000259" key="1">
    <source>
        <dbReference type="Pfam" id="PF00535"/>
    </source>
</evidence>
<dbReference type="Pfam" id="PF00535">
    <property type="entry name" value="Glycos_transf_2"/>
    <property type="match status" value="1"/>
</dbReference>
<dbReference type="PANTHER" id="PTHR43685:SF2">
    <property type="entry name" value="GLYCOSYLTRANSFERASE 2-LIKE DOMAIN-CONTAINING PROTEIN"/>
    <property type="match status" value="1"/>
</dbReference>
<dbReference type="InterPro" id="IPR050834">
    <property type="entry name" value="Glycosyltransf_2"/>
</dbReference>
<organism evidence="2 3">
    <name type="scientific">Polaribacter cellanae</name>
    <dbReference type="NCBI Taxonomy" id="2818493"/>
    <lineage>
        <taxon>Bacteria</taxon>
        <taxon>Pseudomonadati</taxon>
        <taxon>Bacteroidota</taxon>
        <taxon>Flavobacteriia</taxon>
        <taxon>Flavobacteriales</taxon>
        <taxon>Flavobacteriaceae</taxon>
    </lineage>
</organism>
<dbReference type="AlphaFoldDB" id="A0A975CMZ7"/>
<evidence type="ECO:0000313" key="2">
    <source>
        <dbReference type="EMBL" id="QTE22195.1"/>
    </source>
</evidence>
<evidence type="ECO:0000313" key="3">
    <source>
        <dbReference type="Proteomes" id="UP000663920"/>
    </source>
</evidence>
<dbReference type="Gene3D" id="3.90.550.10">
    <property type="entry name" value="Spore Coat Polysaccharide Biosynthesis Protein SpsA, Chain A"/>
    <property type="match status" value="1"/>
</dbReference>
<sequence>MLSVLLPTYNYNCFPFVKELHKQLLEAEVNFEIICLDDGSKSVLNKENQQINTLSFSNFEELTTNIGRSAIRNLLAKKATYNWLLFLDSDGFPVHNNFIKLYLNKIEDSKNDFSGFIGGRIHKVGTTNNLRIKFGIGREEVSEDLRNKNPYRYFFTSNIVFKKSVFNEIQFNEKLTGYGYEDLVFGNKMKELNHKVFHINNPVYHLQIEDNTLFINKTKQGLNNLLFLKKQKLLKKNDVKLLSYFHKINSFGLQRNMVKMKDFFIRKAIKTSSLFYYDLFKLSYLCYLKEKENETK</sequence>
<dbReference type="CDD" id="cd00761">
    <property type="entry name" value="Glyco_tranf_GTA_type"/>
    <property type="match status" value="1"/>
</dbReference>
<dbReference type="EMBL" id="CP071869">
    <property type="protein sequence ID" value="QTE22195.1"/>
    <property type="molecule type" value="Genomic_DNA"/>
</dbReference>
<protein>
    <submittedName>
        <fullName evidence="2">Glycosyltransferase</fullName>
    </submittedName>
</protein>
<dbReference type="InterPro" id="IPR001173">
    <property type="entry name" value="Glyco_trans_2-like"/>
</dbReference>
<dbReference type="Proteomes" id="UP000663920">
    <property type="component" value="Chromosome"/>
</dbReference>
<feature type="domain" description="Glycosyltransferase 2-like" evidence="1">
    <location>
        <begin position="3"/>
        <end position="168"/>
    </location>
</feature>
<dbReference type="SUPFAM" id="SSF53448">
    <property type="entry name" value="Nucleotide-diphospho-sugar transferases"/>
    <property type="match status" value="1"/>
</dbReference>
<dbReference type="InterPro" id="IPR029044">
    <property type="entry name" value="Nucleotide-diphossugar_trans"/>
</dbReference>
<dbReference type="PANTHER" id="PTHR43685">
    <property type="entry name" value="GLYCOSYLTRANSFERASE"/>
    <property type="match status" value="1"/>
</dbReference>
<dbReference type="RefSeq" id="WP_208077895.1">
    <property type="nucleotide sequence ID" value="NZ_CP071869.1"/>
</dbReference>